<organism evidence="1 2">
    <name type="scientific">Tardibacter chloracetimidivorans</name>
    <dbReference type="NCBI Taxonomy" id="1921510"/>
    <lineage>
        <taxon>Bacteria</taxon>
        <taxon>Pseudomonadati</taxon>
        <taxon>Pseudomonadota</taxon>
        <taxon>Alphaproteobacteria</taxon>
        <taxon>Sphingomonadales</taxon>
        <taxon>Sphingomonadaceae</taxon>
        <taxon>Tardibacter</taxon>
    </lineage>
</organism>
<sequence>MTVSLHGRRLGIENAGNLSANGIQVSSPCVDATITVGAENADVRAITIQLKDANGDDINYVEEVELVLFLNAERTAYVVTGGSTGIAIGTDGALSTIVAKKVFRATSEADGDIDLTWTDTGTEVAYLGVKLPNGRYVMSDALTNA</sequence>
<protein>
    <submittedName>
        <fullName evidence="1">Uncharacterized protein</fullName>
    </submittedName>
</protein>
<keyword evidence="2" id="KW-1185">Reference proteome</keyword>
<name>A0A1L3ZVA6_9SPHN</name>
<accession>A0A1L3ZVA6</accession>
<dbReference type="EMBL" id="CP018221">
    <property type="protein sequence ID" value="API59530.1"/>
    <property type="molecule type" value="Genomic_DNA"/>
</dbReference>
<dbReference type="OrthoDB" id="8424949at2"/>
<proteinExistence type="predicted"/>
<dbReference type="RefSeq" id="WP_072597146.1">
    <property type="nucleotide sequence ID" value="NZ_CP018221.1"/>
</dbReference>
<dbReference type="AlphaFoldDB" id="A0A1L3ZVA6"/>
<reference evidence="2" key="1">
    <citation type="submission" date="2016-11" db="EMBL/GenBank/DDBJ databases">
        <title>Complete Genome Sequence of alachlor-degrading Sphingomonas sp. strain JJ-A5.</title>
        <authorList>
            <person name="Lee H."/>
            <person name="Ka J.-O."/>
        </authorList>
    </citation>
    <scope>NUCLEOTIDE SEQUENCE [LARGE SCALE GENOMIC DNA]</scope>
    <source>
        <strain evidence="2">JJ-A5</strain>
    </source>
</reference>
<dbReference type="Proteomes" id="UP000182063">
    <property type="component" value="Chromosome"/>
</dbReference>
<evidence type="ECO:0000313" key="1">
    <source>
        <dbReference type="EMBL" id="API59530.1"/>
    </source>
</evidence>
<evidence type="ECO:0000313" key="2">
    <source>
        <dbReference type="Proteomes" id="UP000182063"/>
    </source>
</evidence>
<dbReference type="KEGG" id="sphj:BSL82_09575"/>
<dbReference type="STRING" id="1921510.BSL82_09575"/>
<gene>
    <name evidence="1" type="ORF">BSL82_09575</name>
</gene>